<keyword evidence="2" id="KW-0645">Protease</keyword>
<dbReference type="PANTHER" id="PTHR34448">
    <property type="entry name" value="AMINOPEPTIDASE"/>
    <property type="match status" value="1"/>
</dbReference>
<dbReference type="EMBL" id="DUJN01000008">
    <property type="protein sequence ID" value="HII61902.1"/>
    <property type="molecule type" value="Genomic_DNA"/>
</dbReference>
<evidence type="ECO:0000313" key="3">
    <source>
        <dbReference type="Proteomes" id="UP000617544"/>
    </source>
</evidence>
<dbReference type="Pfam" id="PF26233">
    <property type="entry name" value="NicX"/>
    <property type="match status" value="1"/>
</dbReference>
<dbReference type="SUPFAM" id="SSF144052">
    <property type="entry name" value="Thermophilic metalloprotease-like"/>
    <property type="match status" value="1"/>
</dbReference>
<keyword evidence="2" id="KW-0031">Aminopeptidase</keyword>
<dbReference type="PANTHER" id="PTHR34448:SF1">
    <property type="entry name" value="BLL6088 PROTEIN"/>
    <property type="match status" value="1"/>
</dbReference>
<dbReference type="GO" id="GO:0004177">
    <property type="term" value="F:aminopeptidase activity"/>
    <property type="evidence" value="ECO:0007669"/>
    <property type="project" value="UniProtKB-KW"/>
</dbReference>
<evidence type="ECO:0000256" key="1">
    <source>
        <dbReference type="ARBA" id="ARBA00022723"/>
    </source>
</evidence>
<dbReference type="Proteomes" id="UP000617544">
    <property type="component" value="Unassembled WGS sequence"/>
</dbReference>
<dbReference type="InterPro" id="IPR052170">
    <property type="entry name" value="M29_Exopeptidase"/>
</dbReference>
<protein>
    <submittedName>
        <fullName evidence="2">Aminopeptidase</fullName>
    </submittedName>
</protein>
<sequence length="351" mass="38900">MMRSYEFELGYAAKRLVSEILNVQSNEVVAITADTLSSEEVVNATARAVFEVGAKPLVMWIATPEGVGKAADPMLPQRALIGALKNVDVWIEFNYQWLLYSTVFDTVIKENKNIRYICLVGMNPDMMVRTIGKVDMKKLSKFLEMIAEITQRGKHVRITTPAGTDVEFENHPERPLIVHSGYVPKGTYEMLPGQISWTPKLESINGVIVFDGSVYPPIGLLREPIKLEVERGKIVNIEGGREAREFSSWLEGFNDPNMYQLAHISYGFNPGAKLTGNIVEDERVWGATEWGIGNIGPRLVPDIPGGIPAASHTDGICLNSSVWIDGVQIMDEGNIVYPPELAKLAKELKKG</sequence>
<dbReference type="GO" id="GO:0046872">
    <property type="term" value="F:metal ion binding"/>
    <property type="evidence" value="ECO:0007669"/>
    <property type="project" value="UniProtKB-KW"/>
</dbReference>
<reference evidence="2" key="1">
    <citation type="journal article" date="2020" name="bioRxiv">
        <title>A rank-normalized archaeal taxonomy based on genome phylogeny resolves widespread incomplete and uneven classifications.</title>
        <authorList>
            <person name="Rinke C."/>
            <person name="Chuvochina M."/>
            <person name="Mussig A.J."/>
            <person name="Chaumeil P.-A."/>
            <person name="Waite D.W."/>
            <person name="Whitman W.B."/>
            <person name="Parks D.H."/>
            <person name="Hugenholtz P."/>
        </authorList>
    </citation>
    <scope>NUCLEOTIDE SEQUENCE</scope>
    <source>
        <strain evidence="2">UBA8834</strain>
    </source>
</reference>
<gene>
    <name evidence="2" type="ORF">HA331_09245</name>
</gene>
<keyword evidence="2" id="KW-0378">Hydrolase</keyword>
<dbReference type="AlphaFoldDB" id="A0A832SNZ3"/>
<proteinExistence type="predicted"/>
<organism evidence="2 3">
    <name type="scientific">Pyrococcus horikoshii</name>
    <dbReference type="NCBI Taxonomy" id="53953"/>
    <lineage>
        <taxon>Archaea</taxon>
        <taxon>Methanobacteriati</taxon>
        <taxon>Methanobacteriota</taxon>
        <taxon>Thermococci</taxon>
        <taxon>Thermococcales</taxon>
        <taxon>Thermococcaceae</taxon>
        <taxon>Pyrococcus</taxon>
    </lineage>
</organism>
<name>A0A832SNZ3_PYRHR</name>
<evidence type="ECO:0000313" key="2">
    <source>
        <dbReference type="EMBL" id="HII61902.1"/>
    </source>
</evidence>
<keyword evidence="1" id="KW-0479">Metal-binding</keyword>
<dbReference type="InterPro" id="IPR058739">
    <property type="entry name" value="NicX"/>
</dbReference>
<comment type="caution">
    <text evidence="2">The sequence shown here is derived from an EMBL/GenBank/DDBJ whole genome shotgun (WGS) entry which is preliminary data.</text>
</comment>
<accession>A0A832SNZ3</accession>